<feature type="region of interest" description="Disordered" evidence="3">
    <location>
        <begin position="33"/>
        <end position="55"/>
    </location>
</feature>
<evidence type="ECO:0000313" key="5">
    <source>
        <dbReference type="Proteomes" id="UP000834106"/>
    </source>
</evidence>
<dbReference type="EMBL" id="OU503044">
    <property type="protein sequence ID" value="CAI9767919.1"/>
    <property type="molecule type" value="Genomic_DNA"/>
</dbReference>
<dbReference type="GO" id="GO:0032875">
    <property type="term" value="P:regulation of DNA endoreduplication"/>
    <property type="evidence" value="ECO:0007669"/>
    <property type="project" value="InterPro"/>
</dbReference>
<dbReference type="GO" id="GO:0004860">
    <property type="term" value="F:protein kinase inhibitor activity"/>
    <property type="evidence" value="ECO:0007669"/>
    <property type="project" value="UniProtKB-KW"/>
</dbReference>
<dbReference type="InterPro" id="IPR040389">
    <property type="entry name" value="SMR"/>
</dbReference>
<evidence type="ECO:0000256" key="1">
    <source>
        <dbReference type="ARBA" id="ARBA00023013"/>
    </source>
</evidence>
<name>A0AAD2DVW8_9LAMI</name>
<sequence length="113" mass="12767">MGFIEKIHRMDGISLRNPLKPISTNPVEKLGLQKDDEEEFTTTPKSADSKIPSKLICPPAPKKRKASSKCHFAGVVEFFSPPDLETVFIPRVKRASSGIEPYNKQDFNFLYSR</sequence>
<dbReference type="PANTHER" id="PTHR33142">
    <property type="entry name" value="CYCLIN-DEPENDENT PROTEIN KINASE INHIBITOR SMR13"/>
    <property type="match status" value="1"/>
</dbReference>
<keyword evidence="5" id="KW-1185">Reference proteome</keyword>
<evidence type="ECO:0000256" key="3">
    <source>
        <dbReference type="SAM" id="MobiDB-lite"/>
    </source>
</evidence>
<dbReference type="AlphaFoldDB" id="A0AAD2DVW8"/>
<reference evidence="4" key="1">
    <citation type="submission" date="2023-05" db="EMBL/GenBank/DDBJ databases">
        <authorList>
            <person name="Huff M."/>
        </authorList>
    </citation>
    <scope>NUCLEOTIDE SEQUENCE</scope>
</reference>
<organism evidence="4 5">
    <name type="scientific">Fraxinus pennsylvanica</name>
    <dbReference type="NCBI Taxonomy" id="56036"/>
    <lineage>
        <taxon>Eukaryota</taxon>
        <taxon>Viridiplantae</taxon>
        <taxon>Streptophyta</taxon>
        <taxon>Embryophyta</taxon>
        <taxon>Tracheophyta</taxon>
        <taxon>Spermatophyta</taxon>
        <taxon>Magnoliopsida</taxon>
        <taxon>eudicotyledons</taxon>
        <taxon>Gunneridae</taxon>
        <taxon>Pentapetalae</taxon>
        <taxon>asterids</taxon>
        <taxon>lamiids</taxon>
        <taxon>Lamiales</taxon>
        <taxon>Oleaceae</taxon>
        <taxon>Oleeae</taxon>
        <taxon>Fraxinus</taxon>
    </lineage>
</organism>
<protein>
    <submittedName>
        <fullName evidence="4">Uncharacterized protein</fullName>
    </submittedName>
</protein>
<evidence type="ECO:0000256" key="2">
    <source>
        <dbReference type="ARBA" id="ARBA00023306"/>
    </source>
</evidence>
<proteinExistence type="predicted"/>
<evidence type="ECO:0000313" key="4">
    <source>
        <dbReference type="EMBL" id="CAI9767919.1"/>
    </source>
</evidence>
<keyword evidence="1" id="KW-0649">Protein kinase inhibitor</keyword>
<dbReference type="PANTHER" id="PTHR33142:SF48">
    <property type="entry name" value="CYCLIN-DEPENDENT PROTEIN KINASE INHIBITOR SMR15"/>
    <property type="match status" value="1"/>
</dbReference>
<accession>A0AAD2DVW8</accession>
<dbReference type="Proteomes" id="UP000834106">
    <property type="component" value="Chromosome 9"/>
</dbReference>
<gene>
    <name evidence="4" type="ORF">FPE_LOCUS15349</name>
</gene>
<keyword evidence="2" id="KW-0131">Cell cycle</keyword>